<evidence type="ECO:0000313" key="3">
    <source>
        <dbReference type="Proteomes" id="UP000034723"/>
    </source>
</evidence>
<dbReference type="STRING" id="113653.GAH_01909"/>
<organism evidence="2 3">
    <name type="scientific">Geoglobus ahangari</name>
    <dbReference type="NCBI Taxonomy" id="113653"/>
    <lineage>
        <taxon>Archaea</taxon>
        <taxon>Methanobacteriati</taxon>
        <taxon>Methanobacteriota</taxon>
        <taxon>Archaeoglobi</taxon>
        <taxon>Archaeoglobales</taxon>
        <taxon>Archaeoglobaceae</taxon>
        <taxon>Geoglobus</taxon>
    </lineage>
</organism>
<dbReference type="GO" id="GO:0044686">
    <property type="term" value="F:cysteate synthase activity"/>
    <property type="evidence" value="ECO:0007669"/>
    <property type="project" value="UniProtKB-EC"/>
</dbReference>
<dbReference type="InterPro" id="IPR036052">
    <property type="entry name" value="TrpB-like_PALP_sf"/>
</dbReference>
<dbReference type="GeneID" id="24804475"/>
<dbReference type="AlphaFoldDB" id="A0A0F7ID28"/>
<accession>A0A0F7ID28</accession>
<reference evidence="2 3" key="1">
    <citation type="submission" date="2015-04" db="EMBL/GenBank/DDBJ databases">
        <title>The complete genome sequence of the hyperthermophilic, obligate iron-reducing archaeon Geoglobus ahangari strain 234T.</title>
        <authorList>
            <person name="Manzella M.P."/>
            <person name="Holmes D.E."/>
            <person name="Rocheleau J.M."/>
            <person name="Chung A."/>
            <person name="Reguera G."/>
            <person name="Kashefi K."/>
        </authorList>
    </citation>
    <scope>NUCLEOTIDE SEQUENCE [LARGE SCALE GENOMIC DNA]</scope>
    <source>
        <strain evidence="2 3">234</strain>
    </source>
</reference>
<sequence length="392" mass="43657">MKYELYCPECGQKFEDRGFTFSCPNGCDSIVKTEYKGKNEWSGDGLWRYLSHLPVTGAVEGYREYPAIVRSEEYSEEYGAEIHFILHGYAPELGVEMKTCTFKELETIVSLKYAEERRVNVSLASVGNTANAFMELAKYTPDVHVYLFVPEKVFECVFEVERSENVTLIRVSGGYDMAMELARAFSERKGDVVYEGGGKSFARRDALSTLAYSFMEKAGPPDLYIQSVGSGTGAIAFHDGLERMNVSARIVVVQNEPFTPVADAWASKSRIVPEYSLDPLEVLYAKVLSNKSPLYSQRGGLYDVLTESGGQAVRVSESEARRAGKKFKRSFGIQPFPAAEVTLAALEKIELDGVVAVNITGSGLDRLKKDYKVRRADPDYRVESPEDLELIG</sequence>
<dbReference type="HOGENOM" id="CLU_666687_0_0_2"/>
<protein>
    <submittedName>
        <fullName evidence="2">Threonine synthase</fullName>
        <ecNumber evidence="2">2.5.1.76</ecNumber>
    </submittedName>
</protein>
<dbReference type="Proteomes" id="UP000034723">
    <property type="component" value="Chromosome"/>
</dbReference>
<dbReference type="InterPro" id="IPR001926">
    <property type="entry name" value="TrpB-like_PALP"/>
</dbReference>
<dbReference type="EMBL" id="CP011267">
    <property type="protein sequence ID" value="AKG90815.1"/>
    <property type="molecule type" value="Genomic_DNA"/>
</dbReference>
<evidence type="ECO:0000313" key="2">
    <source>
        <dbReference type="EMBL" id="AKG90815.1"/>
    </source>
</evidence>
<evidence type="ECO:0000259" key="1">
    <source>
        <dbReference type="Pfam" id="PF00291"/>
    </source>
</evidence>
<keyword evidence="3" id="KW-1185">Reference proteome</keyword>
<dbReference type="InParanoid" id="A0A0F7ID28"/>
<proteinExistence type="predicted"/>
<dbReference type="RefSeq" id="WP_048096371.1">
    <property type="nucleotide sequence ID" value="NZ_CP011267.1"/>
</dbReference>
<feature type="domain" description="Tryptophan synthase beta chain-like PALP" evidence="1">
    <location>
        <begin position="69"/>
        <end position="360"/>
    </location>
</feature>
<dbReference type="SUPFAM" id="SSF53686">
    <property type="entry name" value="Tryptophan synthase beta subunit-like PLP-dependent enzymes"/>
    <property type="match status" value="1"/>
</dbReference>
<dbReference type="Pfam" id="PF00291">
    <property type="entry name" value="PALP"/>
    <property type="match status" value="1"/>
</dbReference>
<keyword evidence="2" id="KW-0808">Transferase</keyword>
<gene>
    <name evidence="2" type="ORF">GAH_01909</name>
</gene>
<dbReference type="Gene3D" id="3.40.50.1100">
    <property type="match status" value="2"/>
</dbReference>
<dbReference type="OrthoDB" id="6371at2157"/>
<name>A0A0F7ID28_9EURY</name>
<dbReference type="EC" id="2.5.1.76" evidence="2"/>
<dbReference type="KEGG" id="gah:GAH_01909"/>